<feature type="chain" id="PRO_5013113475" description="Tyrosine-protein kinase ephrin type A/B receptor-like domain-containing protein" evidence="2">
    <location>
        <begin position="20"/>
        <end position="934"/>
    </location>
</feature>
<keyword evidence="2" id="KW-0732">Signal</keyword>
<comment type="caution">
    <text evidence="3">The sequence shown here is derived from an EMBL/GenBank/DDBJ whole genome shotgun (WGS) entry which is preliminary data.</text>
</comment>
<evidence type="ECO:0008006" key="5">
    <source>
        <dbReference type="Google" id="ProtNLM"/>
    </source>
</evidence>
<evidence type="ECO:0000256" key="2">
    <source>
        <dbReference type="SAM" id="SignalP"/>
    </source>
</evidence>
<sequence>MARGLGVVLLWLALDVAFADITCNTSDPMALLQRRARPRRETEGDLEHATSQDSIAQLLQQQKSELMADLKAEMKEILQAGIPRQQGQLPSRQRSGLGHQDMFENCGRPKSTVQSTVKRGNRSSSKWSSCPASEYPMFMVGTSTQPGQVFCCSPGTLNCGGCAAFVGNSCLSCAGGYTSTQATGGISTCVACVDTPGWTTVSGANCFDSGTSCNDTLVDGLSSDEACCKCGGGQKEATQFAYYVAPVVLGSTTIVGYPVPRTATKYSINKGCTLLEHGMAINGETGELEVVPGETVGRDRTEGFTVTCTITAQQTAELAASATLTVQVDQGVSYGADPLAFDDSLGALQYVPTVQQAPGNVWTFDTLQCNPSDATSMVRLAQDGTLTWQAAQNGGVSDLGTLATSDGGICSARAVPSLGSLETVRSRFVAVNPKVWTSFSYVASWEVTVGQAAPTARPTEPTQAPRLLPPSSYTGKCTDGVTLDVVTGQATYQGYHVFDMDLTSGSVRLAPEEALASTFVATSGRGKLMFSCEIFALYQYPPFGAGPFLRTVVDMTVQDDTCWPEAAAEPKPKFKSYVSLPPTSDSACRWACRSDKTCAYYSYSASRGCRKWTELCTFDRDGAHYIPAELAGYVNHVLPQKRGKSEALLVCQSEHNWEKQCSLAEKLKEKGVTCRACLEGSFYHKAYDGGDTCYKFLIATGRAASVERLCELRRSSRLSKALDSFMNQATWTSGSGNPSAEIGVQPQPPVPPKLTKYIPRDTGEQESDAAFWAIMDVGEDGAPKAAETRQHAGAATAAPSTLTSSSASSSARSGVPEEELAIRARAIAQRRAIEEYDQKVRLQGAPTPRAPAPKKVEDTVGQPAGSPGPGNRPHKPVKEWVPGHTTVAEPALPPRARGAPAANTRTDERAPKAGLAQKVIKMGIKLDKSKKLEK</sequence>
<dbReference type="Proteomes" id="UP000186817">
    <property type="component" value="Unassembled WGS sequence"/>
</dbReference>
<feature type="region of interest" description="Disordered" evidence="1">
    <location>
        <begin position="783"/>
        <end position="817"/>
    </location>
</feature>
<keyword evidence="4" id="KW-1185">Reference proteome</keyword>
<evidence type="ECO:0000256" key="1">
    <source>
        <dbReference type="SAM" id="MobiDB-lite"/>
    </source>
</evidence>
<feature type="compositionally biased region" description="Basic and acidic residues" evidence="1">
    <location>
        <begin position="39"/>
        <end position="50"/>
    </location>
</feature>
<name>A0A1Q9DFG1_SYMMI</name>
<feature type="signal peptide" evidence="2">
    <location>
        <begin position="1"/>
        <end position="19"/>
    </location>
</feature>
<feature type="compositionally biased region" description="Low complexity" evidence="1">
    <location>
        <begin position="888"/>
        <end position="902"/>
    </location>
</feature>
<feature type="compositionally biased region" description="Polar residues" evidence="1">
    <location>
        <begin position="729"/>
        <end position="738"/>
    </location>
</feature>
<feature type="region of interest" description="Disordered" evidence="1">
    <location>
        <begin position="838"/>
        <end position="915"/>
    </location>
</feature>
<evidence type="ECO:0000313" key="4">
    <source>
        <dbReference type="Proteomes" id="UP000186817"/>
    </source>
</evidence>
<proteinExistence type="predicted"/>
<accession>A0A1Q9DFG1</accession>
<feature type="region of interest" description="Disordered" evidence="1">
    <location>
        <begin position="32"/>
        <end position="51"/>
    </location>
</feature>
<organism evidence="3 4">
    <name type="scientific">Symbiodinium microadriaticum</name>
    <name type="common">Dinoflagellate</name>
    <name type="synonym">Zooxanthella microadriatica</name>
    <dbReference type="NCBI Taxonomy" id="2951"/>
    <lineage>
        <taxon>Eukaryota</taxon>
        <taxon>Sar</taxon>
        <taxon>Alveolata</taxon>
        <taxon>Dinophyceae</taxon>
        <taxon>Suessiales</taxon>
        <taxon>Symbiodiniaceae</taxon>
        <taxon>Symbiodinium</taxon>
    </lineage>
</organism>
<gene>
    <name evidence="3" type="ORF">AK812_SmicGene24160</name>
</gene>
<evidence type="ECO:0000313" key="3">
    <source>
        <dbReference type="EMBL" id="OLP93889.1"/>
    </source>
</evidence>
<dbReference type="EMBL" id="LSRX01000565">
    <property type="protein sequence ID" value="OLP93889.1"/>
    <property type="molecule type" value="Genomic_DNA"/>
</dbReference>
<reference evidence="3 4" key="1">
    <citation type="submission" date="2016-02" db="EMBL/GenBank/DDBJ databases">
        <title>Genome analysis of coral dinoflagellate symbionts highlights evolutionary adaptations to a symbiotic lifestyle.</title>
        <authorList>
            <person name="Aranda M."/>
            <person name="Li Y."/>
            <person name="Liew Y.J."/>
            <person name="Baumgarten S."/>
            <person name="Simakov O."/>
            <person name="Wilson M."/>
            <person name="Piel J."/>
            <person name="Ashoor H."/>
            <person name="Bougouffa S."/>
            <person name="Bajic V.B."/>
            <person name="Ryu T."/>
            <person name="Ravasi T."/>
            <person name="Bayer T."/>
            <person name="Micklem G."/>
            <person name="Kim H."/>
            <person name="Bhak J."/>
            <person name="Lajeunesse T.C."/>
            <person name="Voolstra C.R."/>
        </authorList>
    </citation>
    <scope>NUCLEOTIDE SEQUENCE [LARGE SCALE GENOMIC DNA]</scope>
    <source>
        <strain evidence="3 4">CCMP2467</strain>
    </source>
</reference>
<feature type="compositionally biased region" description="Low complexity" evidence="1">
    <location>
        <begin position="792"/>
        <end position="811"/>
    </location>
</feature>
<dbReference type="AlphaFoldDB" id="A0A1Q9DFG1"/>
<feature type="region of interest" description="Disordered" evidence="1">
    <location>
        <begin position="729"/>
        <end position="759"/>
    </location>
</feature>
<protein>
    <recommendedName>
        <fullName evidence="5">Tyrosine-protein kinase ephrin type A/B receptor-like domain-containing protein</fullName>
    </recommendedName>
</protein>
<dbReference type="OrthoDB" id="416312at2759"/>